<dbReference type="Proteomes" id="UP000286912">
    <property type="component" value="Unassembled WGS sequence"/>
</dbReference>
<dbReference type="InterPro" id="IPR020456">
    <property type="entry name" value="Acylphosphatase"/>
</dbReference>
<comment type="catalytic activity">
    <reaction evidence="4 5">
        <text>an acyl phosphate + H2O = a carboxylate + phosphate + H(+)</text>
        <dbReference type="Rhea" id="RHEA:14965"/>
        <dbReference type="ChEBI" id="CHEBI:15377"/>
        <dbReference type="ChEBI" id="CHEBI:15378"/>
        <dbReference type="ChEBI" id="CHEBI:29067"/>
        <dbReference type="ChEBI" id="CHEBI:43474"/>
        <dbReference type="ChEBI" id="CHEBI:59918"/>
        <dbReference type="EC" id="3.6.1.7"/>
    </reaction>
</comment>
<feature type="domain" description="Acylphosphatase-like" evidence="7">
    <location>
        <begin position="5"/>
        <end position="91"/>
    </location>
</feature>
<comment type="similarity">
    <text evidence="1 6">Belongs to the acylphosphatase family.</text>
</comment>
<evidence type="ECO:0000259" key="7">
    <source>
        <dbReference type="PROSITE" id="PS51160"/>
    </source>
</evidence>
<dbReference type="PROSITE" id="PS00151">
    <property type="entry name" value="ACYLPHOSPHATASE_2"/>
    <property type="match status" value="1"/>
</dbReference>
<dbReference type="EC" id="3.6.1.7" evidence="2 5"/>
<feature type="active site" evidence="5">
    <location>
        <position position="38"/>
    </location>
</feature>
<dbReference type="InterPro" id="IPR036046">
    <property type="entry name" value="Acylphosphatase-like_dom_sf"/>
</dbReference>
<gene>
    <name evidence="8" type="ORF">ELY37_17725</name>
</gene>
<dbReference type="NCBIfam" id="NF011022">
    <property type="entry name" value="PRK14451.1"/>
    <property type="match status" value="1"/>
</dbReference>
<organism evidence="8 9">
    <name type="scientific">Vreelandella populi</name>
    <dbReference type="NCBI Taxonomy" id="2498858"/>
    <lineage>
        <taxon>Bacteria</taxon>
        <taxon>Pseudomonadati</taxon>
        <taxon>Pseudomonadota</taxon>
        <taxon>Gammaproteobacteria</taxon>
        <taxon>Oceanospirillales</taxon>
        <taxon>Halomonadaceae</taxon>
        <taxon>Vreelandella</taxon>
    </lineage>
</organism>
<dbReference type="SUPFAM" id="SSF54975">
    <property type="entry name" value="Acylphosphatase/BLUF domain-like"/>
    <property type="match status" value="1"/>
</dbReference>
<dbReference type="PANTHER" id="PTHR47268">
    <property type="entry name" value="ACYLPHOSPHATASE"/>
    <property type="match status" value="1"/>
</dbReference>
<evidence type="ECO:0000313" key="8">
    <source>
        <dbReference type="EMBL" id="RUR43534.1"/>
    </source>
</evidence>
<name>A0A3S0YKQ4_9GAMM</name>
<dbReference type="OrthoDB" id="5295388at2"/>
<evidence type="ECO:0000256" key="5">
    <source>
        <dbReference type="PROSITE-ProRule" id="PRU00520"/>
    </source>
</evidence>
<sequence length="91" mass="10161">MKSCCLRAFVTGKVQGVNYRRTVQKQALQANITGYAKNLADGRVEVLMCGDCKKVKTLSEWLWQGPADARVTHVECEVLTLCHTPDNFSTQ</sequence>
<reference evidence="8 9" key="1">
    <citation type="submission" date="2018-12" db="EMBL/GenBank/DDBJ databases">
        <title>three novel Halomonas strain isolated from plants.</title>
        <authorList>
            <person name="Sun C."/>
        </authorList>
    </citation>
    <scope>NUCLEOTIDE SEQUENCE [LARGE SCALE GENOMIC DNA]</scope>
    <source>
        <strain evidence="8 9">RC</strain>
    </source>
</reference>
<dbReference type="AlphaFoldDB" id="A0A3S0YKQ4"/>
<dbReference type="InterPro" id="IPR001792">
    <property type="entry name" value="Acylphosphatase-like_dom"/>
</dbReference>
<evidence type="ECO:0000256" key="3">
    <source>
        <dbReference type="ARBA" id="ARBA00015991"/>
    </source>
</evidence>
<keyword evidence="5" id="KW-0378">Hydrolase</keyword>
<dbReference type="InterPro" id="IPR017968">
    <property type="entry name" value="Acylphosphatase_CS"/>
</dbReference>
<dbReference type="EMBL" id="RZHD01000010">
    <property type="protein sequence ID" value="RUR43534.1"/>
    <property type="molecule type" value="Genomic_DNA"/>
</dbReference>
<evidence type="ECO:0000256" key="2">
    <source>
        <dbReference type="ARBA" id="ARBA00012150"/>
    </source>
</evidence>
<protein>
    <recommendedName>
        <fullName evidence="3 5">acylphosphatase</fullName>
        <ecNumber evidence="2 5">3.6.1.7</ecNumber>
    </recommendedName>
</protein>
<dbReference type="Pfam" id="PF00708">
    <property type="entry name" value="Acylphosphatase"/>
    <property type="match status" value="1"/>
</dbReference>
<feature type="active site" evidence="5">
    <location>
        <position position="20"/>
    </location>
</feature>
<evidence type="ECO:0000313" key="9">
    <source>
        <dbReference type="Proteomes" id="UP000286912"/>
    </source>
</evidence>
<dbReference type="Gene3D" id="3.30.70.100">
    <property type="match status" value="1"/>
</dbReference>
<accession>A0A3S0YKQ4</accession>
<proteinExistence type="inferred from homology"/>
<dbReference type="GO" id="GO:0003998">
    <property type="term" value="F:acylphosphatase activity"/>
    <property type="evidence" value="ECO:0007669"/>
    <property type="project" value="UniProtKB-EC"/>
</dbReference>
<keyword evidence="9" id="KW-1185">Reference proteome</keyword>
<comment type="caution">
    <text evidence="8">The sequence shown here is derived from an EMBL/GenBank/DDBJ whole genome shotgun (WGS) entry which is preliminary data.</text>
</comment>
<evidence type="ECO:0000256" key="6">
    <source>
        <dbReference type="RuleBase" id="RU004168"/>
    </source>
</evidence>
<evidence type="ECO:0000256" key="1">
    <source>
        <dbReference type="ARBA" id="ARBA00005614"/>
    </source>
</evidence>
<dbReference type="PANTHER" id="PTHR47268:SF4">
    <property type="entry name" value="ACYLPHOSPHATASE"/>
    <property type="match status" value="1"/>
</dbReference>
<evidence type="ECO:0000256" key="4">
    <source>
        <dbReference type="ARBA" id="ARBA00047645"/>
    </source>
</evidence>
<dbReference type="PROSITE" id="PS51160">
    <property type="entry name" value="ACYLPHOSPHATASE_3"/>
    <property type="match status" value="1"/>
</dbReference>
<dbReference type="RefSeq" id="WP_126950884.1">
    <property type="nucleotide sequence ID" value="NZ_RZHD01000010.1"/>
</dbReference>